<comment type="caution">
    <text evidence="1">The sequence shown here is derived from an EMBL/GenBank/DDBJ whole genome shotgun (WGS) entry which is preliminary data.</text>
</comment>
<reference evidence="1 2" key="1">
    <citation type="submission" date="2021-06" db="EMBL/GenBank/DDBJ databases">
        <title>Caerostris extrusa draft genome.</title>
        <authorList>
            <person name="Kono N."/>
            <person name="Arakawa K."/>
        </authorList>
    </citation>
    <scope>NUCLEOTIDE SEQUENCE [LARGE SCALE GENOMIC DNA]</scope>
</reference>
<keyword evidence="2" id="KW-1185">Reference proteome</keyword>
<dbReference type="Proteomes" id="UP001054945">
    <property type="component" value="Unassembled WGS sequence"/>
</dbReference>
<dbReference type="AlphaFoldDB" id="A0AAV4WIC1"/>
<accession>A0AAV4WIC1</accession>
<protein>
    <submittedName>
        <fullName evidence="1">Uncharacterized protein</fullName>
    </submittedName>
</protein>
<sequence length="161" mass="18149">MSHNGDLSKRFEEEMGCRRKFQRNLNSTGQKINTVGTHSPMSDVLDSVKVPVSPRDIKGKTFSPFLGSFLKWNDAGQNKDCFQVKKLQDPTTSSCRQAISSCWNKEEKGWGVREVLHNYSTGEIESHGWCNNSNNCELAQYQNLLRKNGVVNFSLLGTFLG</sequence>
<proteinExistence type="predicted"/>
<evidence type="ECO:0000313" key="1">
    <source>
        <dbReference type="EMBL" id="GIY81736.1"/>
    </source>
</evidence>
<organism evidence="1 2">
    <name type="scientific">Caerostris extrusa</name>
    <name type="common">Bark spider</name>
    <name type="synonym">Caerostris bankana</name>
    <dbReference type="NCBI Taxonomy" id="172846"/>
    <lineage>
        <taxon>Eukaryota</taxon>
        <taxon>Metazoa</taxon>
        <taxon>Ecdysozoa</taxon>
        <taxon>Arthropoda</taxon>
        <taxon>Chelicerata</taxon>
        <taxon>Arachnida</taxon>
        <taxon>Araneae</taxon>
        <taxon>Araneomorphae</taxon>
        <taxon>Entelegynae</taxon>
        <taxon>Araneoidea</taxon>
        <taxon>Araneidae</taxon>
        <taxon>Caerostris</taxon>
    </lineage>
</organism>
<evidence type="ECO:0000313" key="2">
    <source>
        <dbReference type="Proteomes" id="UP001054945"/>
    </source>
</evidence>
<gene>
    <name evidence="1" type="primary">AVEN_110455_1</name>
    <name evidence="1" type="ORF">CEXT_670331</name>
</gene>
<dbReference type="EMBL" id="BPLR01016161">
    <property type="protein sequence ID" value="GIY81736.1"/>
    <property type="molecule type" value="Genomic_DNA"/>
</dbReference>
<name>A0AAV4WIC1_CAEEX</name>